<gene>
    <name evidence="3" type="ORF">BJ322DRAFT_1085977</name>
</gene>
<dbReference type="EMBL" id="WIUZ02000018">
    <property type="protein sequence ID" value="KAF9779710.1"/>
    <property type="molecule type" value="Genomic_DNA"/>
</dbReference>
<proteinExistence type="predicted"/>
<dbReference type="AlphaFoldDB" id="A0A9P6H6U6"/>
<evidence type="ECO:0000256" key="1">
    <source>
        <dbReference type="SAM" id="MobiDB-lite"/>
    </source>
</evidence>
<reference evidence="3" key="2">
    <citation type="submission" date="2020-11" db="EMBL/GenBank/DDBJ databases">
        <authorList>
            <consortium name="DOE Joint Genome Institute"/>
            <person name="Kuo A."/>
            <person name="Miyauchi S."/>
            <person name="Kiss E."/>
            <person name="Drula E."/>
            <person name="Kohler A."/>
            <person name="Sanchez-Garcia M."/>
            <person name="Andreopoulos B."/>
            <person name="Barry K.W."/>
            <person name="Bonito G."/>
            <person name="Buee M."/>
            <person name="Carver A."/>
            <person name="Chen C."/>
            <person name="Cichocki N."/>
            <person name="Clum A."/>
            <person name="Culley D."/>
            <person name="Crous P.W."/>
            <person name="Fauchery L."/>
            <person name="Girlanda M."/>
            <person name="Hayes R."/>
            <person name="Keri Z."/>
            <person name="Labutti K."/>
            <person name="Lipzen A."/>
            <person name="Lombard V."/>
            <person name="Magnuson J."/>
            <person name="Maillard F."/>
            <person name="Morin E."/>
            <person name="Murat C."/>
            <person name="Nolan M."/>
            <person name="Ohm R."/>
            <person name="Pangilinan J."/>
            <person name="Pereira M."/>
            <person name="Perotto S."/>
            <person name="Peter M."/>
            <person name="Riley R."/>
            <person name="Sitrit Y."/>
            <person name="Stielow B."/>
            <person name="Szollosi G."/>
            <person name="Zifcakova L."/>
            <person name="Stursova M."/>
            <person name="Spatafora J.W."/>
            <person name="Tedersoo L."/>
            <person name="Vaario L.-M."/>
            <person name="Yamada A."/>
            <person name="Yan M."/>
            <person name="Wang P."/>
            <person name="Xu J."/>
            <person name="Bruns T."/>
            <person name="Baldrian P."/>
            <person name="Vilgalys R."/>
            <person name="Henrissat B."/>
            <person name="Grigoriev I.V."/>
            <person name="Hibbett D."/>
            <person name="Nagy L.G."/>
            <person name="Martin F.M."/>
        </authorList>
    </citation>
    <scope>NUCLEOTIDE SEQUENCE</scope>
    <source>
        <strain evidence="3">UH-Tt-Lm1</strain>
    </source>
</reference>
<sequence>MSAVLVNMIANIISLLVALTSLLLPLFSPLWRKNFTVEGKLAPLHEKLTKLQDMITECKKHPDAPTTTHDQLESLEARRSKLYLELTLEIHGVKDSDWFFSVPPELRGRISEVEPKIEEALTEVYEISRTVLRPKCDPPVKVGSTAGSSSAAGSSSTPNA</sequence>
<comment type="caution">
    <text evidence="3">The sequence shown here is derived from an EMBL/GenBank/DDBJ whole genome shotgun (WGS) entry which is preliminary data.</text>
</comment>
<evidence type="ECO:0000313" key="3">
    <source>
        <dbReference type="EMBL" id="KAF9779710.1"/>
    </source>
</evidence>
<dbReference type="Proteomes" id="UP000736335">
    <property type="component" value="Unassembled WGS sequence"/>
</dbReference>
<keyword evidence="4" id="KW-1185">Reference proteome</keyword>
<keyword evidence="2" id="KW-0812">Transmembrane</keyword>
<keyword evidence="2" id="KW-0472">Membrane</keyword>
<name>A0A9P6H6U6_9AGAM</name>
<evidence type="ECO:0000313" key="4">
    <source>
        <dbReference type="Proteomes" id="UP000736335"/>
    </source>
</evidence>
<evidence type="ECO:0000256" key="2">
    <source>
        <dbReference type="SAM" id="Phobius"/>
    </source>
</evidence>
<organism evidence="3 4">
    <name type="scientific">Thelephora terrestris</name>
    <dbReference type="NCBI Taxonomy" id="56493"/>
    <lineage>
        <taxon>Eukaryota</taxon>
        <taxon>Fungi</taxon>
        <taxon>Dikarya</taxon>
        <taxon>Basidiomycota</taxon>
        <taxon>Agaricomycotina</taxon>
        <taxon>Agaricomycetes</taxon>
        <taxon>Thelephorales</taxon>
        <taxon>Thelephoraceae</taxon>
        <taxon>Thelephora</taxon>
    </lineage>
</organism>
<feature type="compositionally biased region" description="Low complexity" evidence="1">
    <location>
        <begin position="143"/>
        <end position="160"/>
    </location>
</feature>
<protein>
    <submittedName>
        <fullName evidence="3">Uncharacterized protein</fullName>
    </submittedName>
</protein>
<accession>A0A9P6H6U6</accession>
<feature type="region of interest" description="Disordered" evidence="1">
    <location>
        <begin position="136"/>
        <end position="160"/>
    </location>
</feature>
<keyword evidence="2" id="KW-1133">Transmembrane helix</keyword>
<feature type="transmembrane region" description="Helical" evidence="2">
    <location>
        <begin position="6"/>
        <end position="27"/>
    </location>
</feature>
<reference evidence="3" key="1">
    <citation type="journal article" date="2020" name="Nat. Commun.">
        <title>Large-scale genome sequencing of mycorrhizal fungi provides insights into the early evolution of symbiotic traits.</title>
        <authorList>
            <person name="Miyauchi S."/>
            <person name="Kiss E."/>
            <person name="Kuo A."/>
            <person name="Drula E."/>
            <person name="Kohler A."/>
            <person name="Sanchez-Garcia M."/>
            <person name="Morin E."/>
            <person name="Andreopoulos B."/>
            <person name="Barry K.W."/>
            <person name="Bonito G."/>
            <person name="Buee M."/>
            <person name="Carver A."/>
            <person name="Chen C."/>
            <person name="Cichocki N."/>
            <person name="Clum A."/>
            <person name="Culley D."/>
            <person name="Crous P.W."/>
            <person name="Fauchery L."/>
            <person name="Girlanda M."/>
            <person name="Hayes R.D."/>
            <person name="Keri Z."/>
            <person name="LaButti K."/>
            <person name="Lipzen A."/>
            <person name="Lombard V."/>
            <person name="Magnuson J."/>
            <person name="Maillard F."/>
            <person name="Murat C."/>
            <person name="Nolan M."/>
            <person name="Ohm R.A."/>
            <person name="Pangilinan J."/>
            <person name="Pereira M.F."/>
            <person name="Perotto S."/>
            <person name="Peter M."/>
            <person name="Pfister S."/>
            <person name="Riley R."/>
            <person name="Sitrit Y."/>
            <person name="Stielow J.B."/>
            <person name="Szollosi G."/>
            <person name="Zifcakova L."/>
            <person name="Stursova M."/>
            <person name="Spatafora J.W."/>
            <person name="Tedersoo L."/>
            <person name="Vaario L.M."/>
            <person name="Yamada A."/>
            <person name="Yan M."/>
            <person name="Wang P."/>
            <person name="Xu J."/>
            <person name="Bruns T."/>
            <person name="Baldrian P."/>
            <person name="Vilgalys R."/>
            <person name="Dunand C."/>
            <person name="Henrissat B."/>
            <person name="Grigoriev I.V."/>
            <person name="Hibbett D."/>
            <person name="Nagy L.G."/>
            <person name="Martin F.M."/>
        </authorList>
    </citation>
    <scope>NUCLEOTIDE SEQUENCE</scope>
    <source>
        <strain evidence="3">UH-Tt-Lm1</strain>
    </source>
</reference>